<reference evidence="3" key="1">
    <citation type="journal article" date="2019" name="Int. J. Syst. Evol. Microbiol.">
        <title>The Global Catalogue of Microorganisms (GCM) 10K type strain sequencing project: providing services to taxonomists for standard genome sequencing and annotation.</title>
        <authorList>
            <consortium name="The Broad Institute Genomics Platform"/>
            <consortium name="The Broad Institute Genome Sequencing Center for Infectious Disease"/>
            <person name="Wu L."/>
            <person name="Ma J."/>
        </authorList>
    </citation>
    <scope>NUCLEOTIDE SEQUENCE [LARGE SCALE GENOMIC DNA]</scope>
    <source>
        <strain evidence="3">CGMCC 1.15928</strain>
    </source>
</reference>
<evidence type="ECO:0000256" key="1">
    <source>
        <dbReference type="SAM" id="MobiDB-lite"/>
    </source>
</evidence>
<proteinExistence type="predicted"/>
<evidence type="ECO:0008006" key="4">
    <source>
        <dbReference type="Google" id="ProtNLM"/>
    </source>
</evidence>
<comment type="caution">
    <text evidence="2">The sequence shown here is derived from an EMBL/GenBank/DDBJ whole genome shotgun (WGS) entry which is preliminary data.</text>
</comment>
<feature type="region of interest" description="Disordered" evidence="1">
    <location>
        <begin position="53"/>
        <end position="77"/>
    </location>
</feature>
<dbReference type="Proteomes" id="UP000628854">
    <property type="component" value="Unassembled WGS sequence"/>
</dbReference>
<organism evidence="2 3">
    <name type="scientific">Henriciella pelagia</name>
    <dbReference type="NCBI Taxonomy" id="1977912"/>
    <lineage>
        <taxon>Bacteria</taxon>
        <taxon>Pseudomonadati</taxon>
        <taxon>Pseudomonadota</taxon>
        <taxon>Alphaproteobacteria</taxon>
        <taxon>Hyphomonadales</taxon>
        <taxon>Hyphomonadaceae</taxon>
        <taxon>Henriciella</taxon>
    </lineage>
</organism>
<feature type="compositionally biased region" description="Basic and acidic residues" evidence="1">
    <location>
        <begin position="63"/>
        <end position="72"/>
    </location>
</feature>
<gene>
    <name evidence="2" type="ORF">GCM10011503_32120</name>
</gene>
<sequence>MAGILAQHALGDLPCLVEPSLLHGPLNGLELGLQRISLLGGAPRIDRLRKCPLPEEQPAQPHPGREVTRLSRNDLPQARNRPHYIACRQSRISLAKRPICPLIDTHTATHNKKCGDLRLRIPDLAFQPSYRV</sequence>
<name>A0ABQ1JYM2_9PROT</name>
<dbReference type="EMBL" id="BMKF01000003">
    <property type="protein sequence ID" value="GGB80897.1"/>
    <property type="molecule type" value="Genomic_DNA"/>
</dbReference>
<keyword evidence="3" id="KW-1185">Reference proteome</keyword>
<evidence type="ECO:0000313" key="3">
    <source>
        <dbReference type="Proteomes" id="UP000628854"/>
    </source>
</evidence>
<protein>
    <recommendedName>
        <fullName evidence="4">Bacterial bifunctional deaminase-reductase C-terminal domain-containing protein</fullName>
    </recommendedName>
</protein>
<evidence type="ECO:0000313" key="2">
    <source>
        <dbReference type="EMBL" id="GGB80897.1"/>
    </source>
</evidence>
<accession>A0ABQ1JYM2</accession>